<dbReference type="PANTHER" id="PTHR30349:SF41">
    <property type="entry name" value="INTEGRASE_RECOMBINASE PROTEIN MJ0367-RELATED"/>
    <property type="match status" value="1"/>
</dbReference>
<evidence type="ECO:0000313" key="9">
    <source>
        <dbReference type="Proteomes" id="UP000291338"/>
    </source>
</evidence>
<dbReference type="Pfam" id="PF13495">
    <property type="entry name" value="Phage_int_SAM_4"/>
    <property type="match status" value="1"/>
</dbReference>
<keyword evidence="2" id="KW-0229">DNA integration</keyword>
<dbReference type="InterPro" id="IPR050090">
    <property type="entry name" value="Tyrosine_recombinase_XerCD"/>
</dbReference>
<protein>
    <submittedName>
        <fullName evidence="8">Recombinase XerD</fullName>
    </submittedName>
</protein>
<dbReference type="InterPro" id="IPR002104">
    <property type="entry name" value="Integrase_catalytic"/>
</dbReference>
<dbReference type="InterPro" id="IPR011010">
    <property type="entry name" value="DNA_brk_join_enz"/>
</dbReference>
<evidence type="ECO:0000256" key="4">
    <source>
        <dbReference type="ARBA" id="ARBA00023172"/>
    </source>
</evidence>
<keyword evidence="3 5" id="KW-0238">DNA-binding</keyword>
<reference evidence="8 9" key="1">
    <citation type="submission" date="2018-01" db="EMBL/GenBank/DDBJ databases">
        <title>Co-occurrence of chitin degradation, pigmentation and bioactivity in marine Pseudoalteromonas.</title>
        <authorList>
            <person name="Paulsen S."/>
            <person name="Gram L."/>
            <person name="Machado H."/>
        </authorList>
    </citation>
    <scope>NUCLEOTIDE SEQUENCE [LARGE SCALE GENOMIC DNA]</scope>
    <source>
        <strain evidence="8 9">S3898</strain>
    </source>
</reference>
<evidence type="ECO:0000259" key="7">
    <source>
        <dbReference type="PROSITE" id="PS51900"/>
    </source>
</evidence>
<dbReference type="Gene3D" id="1.10.150.130">
    <property type="match status" value="1"/>
</dbReference>
<keyword evidence="4" id="KW-0233">DNA recombination</keyword>
<dbReference type="EMBL" id="PPSX01000072">
    <property type="protein sequence ID" value="RZQ51881.1"/>
    <property type="molecule type" value="Genomic_DNA"/>
</dbReference>
<comment type="caution">
    <text evidence="8">The sequence shown here is derived from an EMBL/GenBank/DDBJ whole genome shotgun (WGS) entry which is preliminary data.</text>
</comment>
<accession>A0A4Q7IJR0</accession>
<dbReference type="GO" id="GO:0015074">
    <property type="term" value="P:DNA integration"/>
    <property type="evidence" value="ECO:0007669"/>
    <property type="project" value="UniProtKB-KW"/>
</dbReference>
<evidence type="ECO:0000256" key="5">
    <source>
        <dbReference type="PROSITE-ProRule" id="PRU01248"/>
    </source>
</evidence>
<evidence type="ECO:0000256" key="2">
    <source>
        <dbReference type="ARBA" id="ARBA00022908"/>
    </source>
</evidence>
<dbReference type="InterPro" id="IPR004107">
    <property type="entry name" value="Integrase_SAM-like_N"/>
</dbReference>
<dbReference type="PROSITE" id="PS51900">
    <property type="entry name" value="CB"/>
    <property type="match status" value="1"/>
</dbReference>
<dbReference type="InterPro" id="IPR013762">
    <property type="entry name" value="Integrase-like_cat_sf"/>
</dbReference>
<organism evidence="8 9">
    <name type="scientific">Pseudoalteromonas phenolica</name>
    <dbReference type="NCBI Taxonomy" id="161398"/>
    <lineage>
        <taxon>Bacteria</taxon>
        <taxon>Pseudomonadati</taxon>
        <taxon>Pseudomonadota</taxon>
        <taxon>Gammaproteobacteria</taxon>
        <taxon>Alteromonadales</taxon>
        <taxon>Pseudoalteromonadaceae</taxon>
        <taxon>Pseudoalteromonas</taxon>
    </lineage>
</organism>
<proteinExistence type="inferred from homology"/>
<dbReference type="AlphaFoldDB" id="A0A4Q7IJR0"/>
<dbReference type="SUPFAM" id="SSF56349">
    <property type="entry name" value="DNA breaking-rejoining enzymes"/>
    <property type="match status" value="1"/>
</dbReference>
<dbReference type="Gene3D" id="1.10.443.10">
    <property type="entry name" value="Intergrase catalytic core"/>
    <property type="match status" value="1"/>
</dbReference>
<evidence type="ECO:0000256" key="1">
    <source>
        <dbReference type="ARBA" id="ARBA00008857"/>
    </source>
</evidence>
<name>A0A4Q7IJR0_9GAMM</name>
<evidence type="ECO:0000259" key="6">
    <source>
        <dbReference type="PROSITE" id="PS51898"/>
    </source>
</evidence>
<feature type="domain" description="Core-binding (CB)" evidence="7">
    <location>
        <begin position="9"/>
        <end position="100"/>
    </location>
</feature>
<comment type="similarity">
    <text evidence="1">Belongs to the 'phage' integrase family.</text>
</comment>
<dbReference type="PANTHER" id="PTHR30349">
    <property type="entry name" value="PHAGE INTEGRASE-RELATED"/>
    <property type="match status" value="1"/>
</dbReference>
<dbReference type="Proteomes" id="UP000291338">
    <property type="component" value="Unassembled WGS sequence"/>
</dbReference>
<dbReference type="Pfam" id="PF00589">
    <property type="entry name" value="Phage_integrase"/>
    <property type="match status" value="1"/>
</dbReference>
<dbReference type="GO" id="GO:0003677">
    <property type="term" value="F:DNA binding"/>
    <property type="evidence" value="ECO:0007669"/>
    <property type="project" value="UniProtKB-UniRule"/>
</dbReference>
<dbReference type="InterPro" id="IPR010998">
    <property type="entry name" value="Integrase_recombinase_N"/>
</dbReference>
<dbReference type="PROSITE" id="PS51898">
    <property type="entry name" value="TYR_RECOMBINASE"/>
    <property type="match status" value="1"/>
</dbReference>
<feature type="domain" description="Tyr recombinase" evidence="6">
    <location>
        <begin position="121"/>
        <end position="306"/>
    </location>
</feature>
<sequence>MVGNPDDPDGFAAFLIKFLEWMRIQNYSERTVEGRESYLRRFVVWCEERGLAKPNEVSKAIVERYQRFLFHTRKKNGDPLSFRSQSLHLLAIRSYFKWLTKQNYILFNPAAEIDLPKVENRLPRAVLTQSEAESVINQADVTKFMGIRDRAIMETLYSTGMRRMELIELKLYDLDVDRGTIFVRQGKGRKDRMIPIGERCLMWIEKYRYQERPELASYPDDSTIFLTHLGKPFTPQRLTSTVRRYVEKAETGKSGSCHLFRHTMATLMLENGADIRYIQAMLGHVRLDTTQIYTQVSIRALKQIHSATHPAKMERTRKLFDDDEADEVTELMNDLGDDALDDPE</sequence>
<gene>
    <name evidence="8" type="ORF">C1E23_17145</name>
</gene>
<evidence type="ECO:0000313" key="8">
    <source>
        <dbReference type="EMBL" id="RZQ51881.1"/>
    </source>
</evidence>
<dbReference type="GO" id="GO:0006310">
    <property type="term" value="P:DNA recombination"/>
    <property type="evidence" value="ECO:0007669"/>
    <property type="project" value="UniProtKB-KW"/>
</dbReference>
<dbReference type="InterPro" id="IPR044068">
    <property type="entry name" value="CB"/>
</dbReference>
<evidence type="ECO:0000256" key="3">
    <source>
        <dbReference type="ARBA" id="ARBA00023125"/>
    </source>
</evidence>
<dbReference type="NCBIfam" id="NF002331">
    <property type="entry name" value="PRK01287.1"/>
    <property type="match status" value="1"/>
</dbReference>